<proteinExistence type="predicted"/>
<dbReference type="Proteomes" id="UP001172778">
    <property type="component" value="Unassembled WGS sequence"/>
</dbReference>
<keyword evidence="3" id="KW-1185">Reference proteome</keyword>
<dbReference type="RefSeq" id="WP_284103351.1">
    <property type="nucleotide sequence ID" value="NZ_JARRAF010000095.1"/>
</dbReference>
<gene>
    <name evidence="2" type="ORF">PZA18_23620</name>
</gene>
<feature type="signal peptide" evidence="1">
    <location>
        <begin position="1"/>
        <end position="19"/>
    </location>
</feature>
<accession>A0ABT7E402</accession>
<comment type="caution">
    <text evidence="2">The sequence shown here is derived from an EMBL/GenBank/DDBJ whole genome shotgun (WGS) entry which is preliminary data.</text>
</comment>
<keyword evidence="1" id="KW-0732">Signal</keyword>
<evidence type="ECO:0000256" key="1">
    <source>
        <dbReference type="SAM" id="SignalP"/>
    </source>
</evidence>
<dbReference type="EMBL" id="JARRAF010000095">
    <property type="protein sequence ID" value="MDK2127033.1"/>
    <property type="molecule type" value="Genomic_DNA"/>
</dbReference>
<organism evidence="2 3">
    <name type="scientific">Parachitinimonas caeni</name>
    <dbReference type="NCBI Taxonomy" id="3031301"/>
    <lineage>
        <taxon>Bacteria</taxon>
        <taxon>Pseudomonadati</taxon>
        <taxon>Pseudomonadota</taxon>
        <taxon>Betaproteobacteria</taxon>
        <taxon>Neisseriales</taxon>
        <taxon>Chitinibacteraceae</taxon>
        <taxon>Parachitinimonas</taxon>
    </lineage>
</organism>
<sequence>MKRLFFLAVLMSLTQPAFAAKGVLSAEGMTLLTSTIIPILIKENFCLNESDCLTRQVVTASGSDDDTLAIYFNGVISQRVARKILKEVLTSKAKVRNLTFYKSKSFKDGPFFGKPLFKFTDNTWD</sequence>
<protein>
    <submittedName>
        <fullName evidence="2">Uncharacterized protein</fullName>
    </submittedName>
</protein>
<name>A0ABT7E402_9NEIS</name>
<evidence type="ECO:0000313" key="2">
    <source>
        <dbReference type="EMBL" id="MDK2127033.1"/>
    </source>
</evidence>
<evidence type="ECO:0000313" key="3">
    <source>
        <dbReference type="Proteomes" id="UP001172778"/>
    </source>
</evidence>
<reference evidence="2" key="1">
    <citation type="submission" date="2023-03" db="EMBL/GenBank/DDBJ databases">
        <title>Chitinimonas shenzhenensis gen. nov., sp. nov., a novel member of family Burkholderiaceae isolated from activated sludge collected in Shen Zhen, China.</title>
        <authorList>
            <person name="Wang X."/>
        </authorList>
    </citation>
    <scope>NUCLEOTIDE SEQUENCE</scope>
    <source>
        <strain evidence="2">DQS-5</strain>
    </source>
</reference>
<feature type="chain" id="PRO_5046548527" evidence="1">
    <location>
        <begin position="20"/>
        <end position="125"/>
    </location>
</feature>